<dbReference type="InterPro" id="IPR032816">
    <property type="entry name" value="VTT_dom"/>
</dbReference>
<feature type="transmembrane region" description="Helical" evidence="2">
    <location>
        <begin position="138"/>
        <end position="159"/>
    </location>
</feature>
<feature type="transmembrane region" description="Helical" evidence="2">
    <location>
        <begin position="52"/>
        <end position="72"/>
    </location>
</feature>
<dbReference type="OrthoDB" id="9782291at2"/>
<evidence type="ECO:0000313" key="5">
    <source>
        <dbReference type="Proteomes" id="UP000295636"/>
    </source>
</evidence>
<proteinExistence type="inferred from homology"/>
<keyword evidence="2" id="KW-1133">Transmembrane helix</keyword>
<evidence type="ECO:0000313" key="4">
    <source>
        <dbReference type="EMBL" id="TDF97063.1"/>
    </source>
</evidence>
<feature type="transmembrane region" description="Helical" evidence="2">
    <location>
        <begin position="171"/>
        <end position="190"/>
    </location>
</feature>
<feature type="transmembrane region" description="Helical" evidence="2">
    <location>
        <begin position="12"/>
        <end position="31"/>
    </location>
</feature>
<comment type="similarity">
    <text evidence="1">Belongs to the DedA family.</text>
</comment>
<name>A0A4R5KN42_9BACL</name>
<gene>
    <name evidence="4" type="ORF">E1757_14530</name>
</gene>
<accession>A0A4R5KN42</accession>
<dbReference type="AlphaFoldDB" id="A0A4R5KN42"/>
<evidence type="ECO:0000259" key="3">
    <source>
        <dbReference type="Pfam" id="PF09335"/>
    </source>
</evidence>
<comment type="caution">
    <text evidence="4">The sequence shown here is derived from an EMBL/GenBank/DDBJ whole genome shotgun (WGS) entry which is preliminary data.</text>
</comment>
<dbReference type="RefSeq" id="WP_133229247.1">
    <property type="nucleotide sequence ID" value="NZ_SMRT01000006.1"/>
</dbReference>
<reference evidence="4 5" key="1">
    <citation type="submission" date="2019-03" db="EMBL/GenBank/DDBJ databases">
        <title>This is whole genome sequence of Paenibacillus sp MS74 strain.</title>
        <authorList>
            <person name="Trinh H.N."/>
        </authorList>
    </citation>
    <scope>NUCLEOTIDE SEQUENCE [LARGE SCALE GENOMIC DNA]</scope>
    <source>
        <strain evidence="4 5">MS74</strain>
    </source>
</reference>
<dbReference type="PANTHER" id="PTHR42709">
    <property type="entry name" value="ALKALINE PHOSPHATASE LIKE PROTEIN"/>
    <property type="match status" value="1"/>
</dbReference>
<evidence type="ECO:0000256" key="1">
    <source>
        <dbReference type="ARBA" id="ARBA00010792"/>
    </source>
</evidence>
<dbReference type="Proteomes" id="UP000295636">
    <property type="component" value="Unassembled WGS sequence"/>
</dbReference>
<feature type="transmembrane region" description="Helical" evidence="2">
    <location>
        <begin position="104"/>
        <end position="126"/>
    </location>
</feature>
<organism evidence="4 5">
    <name type="scientific">Paenibacillus piri</name>
    <dbReference type="NCBI Taxonomy" id="2547395"/>
    <lineage>
        <taxon>Bacteria</taxon>
        <taxon>Bacillati</taxon>
        <taxon>Bacillota</taxon>
        <taxon>Bacilli</taxon>
        <taxon>Bacillales</taxon>
        <taxon>Paenibacillaceae</taxon>
        <taxon>Paenibacillus</taxon>
    </lineage>
</organism>
<evidence type="ECO:0000256" key="2">
    <source>
        <dbReference type="SAM" id="Phobius"/>
    </source>
</evidence>
<dbReference type="EMBL" id="SMRT01000006">
    <property type="protein sequence ID" value="TDF97063.1"/>
    <property type="molecule type" value="Genomic_DNA"/>
</dbReference>
<feature type="domain" description="VTT" evidence="3">
    <location>
        <begin position="31"/>
        <end position="156"/>
    </location>
</feature>
<keyword evidence="2" id="KW-0812">Transmembrane</keyword>
<dbReference type="GO" id="GO:0005886">
    <property type="term" value="C:plasma membrane"/>
    <property type="evidence" value="ECO:0007669"/>
    <property type="project" value="TreeGrafter"/>
</dbReference>
<sequence>MSMHSIFDAIHHFGYFALFLSLWLGIVGMPIPDEVVVMTGGMVGSLHLLQTVPAYITTYLGVVSGLSLGYILGRVMGPLVIDRLRKKQKIEPYIQKSDWLLEKYGAYALVISYFLPVVRHVLPYLVGVNKMPFYKYSMISYSTGLLWTTIYFTIGYFFGDNIELIGNNVYRYGYFALTTAVIFIIGAVILQTIRKKKKVCPE</sequence>
<protein>
    <submittedName>
        <fullName evidence="4">DedA family protein</fullName>
    </submittedName>
</protein>
<keyword evidence="5" id="KW-1185">Reference proteome</keyword>
<dbReference type="PANTHER" id="PTHR42709:SF9">
    <property type="entry name" value="ALKALINE PHOSPHATASE LIKE PROTEIN"/>
    <property type="match status" value="1"/>
</dbReference>
<dbReference type="Pfam" id="PF09335">
    <property type="entry name" value="VTT_dom"/>
    <property type="match status" value="1"/>
</dbReference>
<keyword evidence="2" id="KW-0472">Membrane</keyword>
<dbReference type="InterPro" id="IPR051311">
    <property type="entry name" value="DedA_domain"/>
</dbReference>